<reference evidence="2" key="1">
    <citation type="journal article" date="2014" name="Science">
        <title>Ancient hybridizations among the ancestral genomes of bread wheat.</title>
        <authorList>
            <consortium name="International Wheat Genome Sequencing Consortium,"/>
            <person name="Marcussen T."/>
            <person name="Sandve S.R."/>
            <person name="Heier L."/>
            <person name="Spannagl M."/>
            <person name="Pfeifer M."/>
            <person name="Jakobsen K.S."/>
            <person name="Wulff B.B."/>
            <person name="Steuernagel B."/>
            <person name="Mayer K.F."/>
            <person name="Olsen O.A."/>
        </authorList>
    </citation>
    <scope>NUCLEOTIDE SEQUENCE [LARGE SCALE GENOMIC DNA]</scope>
    <source>
        <strain evidence="2">cv. AL8/78</strain>
    </source>
</reference>
<dbReference type="AlphaFoldDB" id="A0A453AQW0"/>
<reference evidence="1" key="4">
    <citation type="submission" date="2019-03" db="UniProtKB">
        <authorList>
            <consortium name="EnsemblPlants"/>
        </authorList>
    </citation>
    <scope>IDENTIFICATION</scope>
</reference>
<name>A0A453AQW0_AEGTS</name>
<keyword evidence="2" id="KW-1185">Reference proteome</keyword>
<dbReference type="Proteomes" id="UP000015105">
    <property type="component" value="Chromosome 2D"/>
</dbReference>
<reference evidence="2" key="2">
    <citation type="journal article" date="2017" name="Nat. Plants">
        <title>The Aegilops tauschii genome reveals multiple impacts of transposons.</title>
        <authorList>
            <person name="Zhao G."/>
            <person name="Zou C."/>
            <person name="Li K."/>
            <person name="Wang K."/>
            <person name="Li T."/>
            <person name="Gao L."/>
            <person name="Zhang X."/>
            <person name="Wang H."/>
            <person name="Yang Z."/>
            <person name="Liu X."/>
            <person name="Jiang W."/>
            <person name="Mao L."/>
            <person name="Kong X."/>
            <person name="Jiao Y."/>
            <person name="Jia J."/>
        </authorList>
    </citation>
    <scope>NUCLEOTIDE SEQUENCE [LARGE SCALE GENOMIC DNA]</scope>
    <source>
        <strain evidence="2">cv. AL8/78</strain>
    </source>
</reference>
<dbReference type="Gramene" id="AET2Gv20227400.2">
    <property type="protein sequence ID" value="AET2Gv20227400.2"/>
    <property type="gene ID" value="AET2Gv20227400"/>
</dbReference>
<protein>
    <submittedName>
        <fullName evidence="1">Uncharacterized protein</fullName>
    </submittedName>
</protein>
<accession>A0A453AQW0</accession>
<reference evidence="1" key="5">
    <citation type="journal article" date="2021" name="G3 (Bethesda)">
        <title>Aegilops tauschii genome assembly Aet v5.0 features greater sequence contiguity and improved annotation.</title>
        <authorList>
            <person name="Wang L."/>
            <person name="Zhu T."/>
            <person name="Rodriguez J.C."/>
            <person name="Deal K.R."/>
            <person name="Dubcovsky J."/>
            <person name="McGuire P.E."/>
            <person name="Lux T."/>
            <person name="Spannagl M."/>
            <person name="Mayer K.F.X."/>
            <person name="Baldrich P."/>
            <person name="Meyers B.C."/>
            <person name="Huo N."/>
            <person name="Gu Y.Q."/>
            <person name="Zhou H."/>
            <person name="Devos K.M."/>
            <person name="Bennetzen J.L."/>
            <person name="Unver T."/>
            <person name="Budak H."/>
            <person name="Gulick P.J."/>
            <person name="Galiba G."/>
            <person name="Kalapos B."/>
            <person name="Nelson D.R."/>
            <person name="Li P."/>
            <person name="You F.M."/>
            <person name="Luo M.C."/>
            <person name="Dvorak J."/>
        </authorList>
    </citation>
    <scope>NUCLEOTIDE SEQUENCE [LARGE SCALE GENOMIC DNA]</scope>
    <source>
        <strain evidence="1">cv. AL8/78</strain>
    </source>
</reference>
<reference evidence="1" key="3">
    <citation type="journal article" date="2017" name="Nature">
        <title>Genome sequence of the progenitor of the wheat D genome Aegilops tauschii.</title>
        <authorList>
            <person name="Luo M.C."/>
            <person name="Gu Y.Q."/>
            <person name="Puiu D."/>
            <person name="Wang H."/>
            <person name="Twardziok S.O."/>
            <person name="Deal K.R."/>
            <person name="Huo N."/>
            <person name="Zhu T."/>
            <person name="Wang L."/>
            <person name="Wang Y."/>
            <person name="McGuire P.E."/>
            <person name="Liu S."/>
            <person name="Long H."/>
            <person name="Ramasamy R.K."/>
            <person name="Rodriguez J.C."/>
            <person name="Van S.L."/>
            <person name="Yuan L."/>
            <person name="Wang Z."/>
            <person name="Xia Z."/>
            <person name="Xiao L."/>
            <person name="Anderson O.D."/>
            <person name="Ouyang S."/>
            <person name="Liang Y."/>
            <person name="Zimin A.V."/>
            <person name="Pertea G."/>
            <person name="Qi P."/>
            <person name="Bennetzen J.L."/>
            <person name="Dai X."/>
            <person name="Dawson M.W."/>
            <person name="Muller H.G."/>
            <person name="Kugler K."/>
            <person name="Rivarola-Duarte L."/>
            <person name="Spannagl M."/>
            <person name="Mayer K.F.X."/>
            <person name="Lu F.H."/>
            <person name="Bevan M.W."/>
            <person name="Leroy P."/>
            <person name="Li P."/>
            <person name="You F.M."/>
            <person name="Sun Q."/>
            <person name="Liu Z."/>
            <person name="Lyons E."/>
            <person name="Wicker T."/>
            <person name="Salzberg S.L."/>
            <person name="Devos K.M."/>
            <person name="Dvorak J."/>
        </authorList>
    </citation>
    <scope>NUCLEOTIDE SEQUENCE [LARGE SCALE GENOMIC DNA]</scope>
    <source>
        <strain evidence="1">cv. AL8/78</strain>
    </source>
</reference>
<organism evidence="1 2">
    <name type="scientific">Aegilops tauschii subsp. strangulata</name>
    <name type="common">Goatgrass</name>
    <dbReference type="NCBI Taxonomy" id="200361"/>
    <lineage>
        <taxon>Eukaryota</taxon>
        <taxon>Viridiplantae</taxon>
        <taxon>Streptophyta</taxon>
        <taxon>Embryophyta</taxon>
        <taxon>Tracheophyta</taxon>
        <taxon>Spermatophyta</taxon>
        <taxon>Magnoliopsida</taxon>
        <taxon>Liliopsida</taxon>
        <taxon>Poales</taxon>
        <taxon>Poaceae</taxon>
        <taxon>BOP clade</taxon>
        <taxon>Pooideae</taxon>
        <taxon>Triticodae</taxon>
        <taxon>Triticeae</taxon>
        <taxon>Triticinae</taxon>
        <taxon>Aegilops</taxon>
    </lineage>
</organism>
<proteinExistence type="predicted"/>
<evidence type="ECO:0000313" key="2">
    <source>
        <dbReference type="Proteomes" id="UP000015105"/>
    </source>
</evidence>
<evidence type="ECO:0000313" key="1">
    <source>
        <dbReference type="EnsemblPlants" id="AET2Gv20227400.2"/>
    </source>
</evidence>
<dbReference type="EnsemblPlants" id="AET2Gv20227400.2">
    <property type="protein sequence ID" value="AET2Gv20227400.2"/>
    <property type="gene ID" value="AET2Gv20227400"/>
</dbReference>
<sequence length="61" mass="7121">VHLCMQVGPRRATFLRSDRTSLLLAGIREYFLLLALLYSENYCLLAHSLYYHHPSPKKQSE</sequence>